<gene>
    <name evidence="3" type="ORF">LCMAC201_02420</name>
</gene>
<evidence type="ECO:0000259" key="2">
    <source>
        <dbReference type="PROSITE" id="PS50011"/>
    </source>
</evidence>
<name>A0A481YVX3_9VIRU</name>
<dbReference type="PROSITE" id="PS00107">
    <property type="entry name" value="PROTEIN_KINASE_ATP"/>
    <property type="match status" value="1"/>
</dbReference>
<evidence type="ECO:0000313" key="3">
    <source>
        <dbReference type="EMBL" id="QBK87332.1"/>
    </source>
</evidence>
<keyword evidence="1" id="KW-0067">ATP-binding</keyword>
<dbReference type="Gene3D" id="3.30.200.20">
    <property type="entry name" value="Phosphorylase Kinase, domain 1"/>
    <property type="match status" value="1"/>
</dbReference>
<dbReference type="PANTHER" id="PTHR24347">
    <property type="entry name" value="SERINE/THREONINE-PROTEIN KINASE"/>
    <property type="match status" value="1"/>
</dbReference>
<keyword evidence="3" id="KW-0808">Transferase</keyword>
<keyword evidence="3" id="KW-0723">Serine/threonine-protein kinase</keyword>
<organism evidence="3">
    <name type="scientific">Marseillevirus LCMAC201</name>
    <dbReference type="NCBI Taxonomy" id="2506605"/>
    <lineage>
        <taxon>Viruses</taxon>
        <taxon>Varidnaviria</taxon>
        <taxon>Bamfordvirae</taxon>
        <taxon>Nucleocytoviricota</taxon>
        <taxon>Megaviricetes</taxon>
        <taxon>Pimascovirales</taxon>
        <taxon>Pimascovirales incertae sedis</taxon>
        <taxon>Marseilleviridae</taxon>
    </lineage>
</organism>
<sequence length="308" mass="35873">MKILKAIQFSHDDLQQYSDDDIQMMAEKYLDIELNNLDRNDIVWLLAITLIPKKYQLGHMDVDMPTQGIVNVTKACLKGYQLKELLGKGGHGVVYRTCIKDDCNYAVKIIDLESDSIEDFKKESTTSDILSRKGVGPKYVGHWVCDDPNVGLIVTDKWDGSLYEIQKEQGHCLKLSKHLLDKLENEIKKIHDLGYVHLDIFAKNILYKKDRKGNVIDVTLTDFGLIEKIAEFKEMTGWFGSIYDYHQNMMDKLNYDKYYKEFIPQLARVCPKLLDYDYLSYLKECNNLPRPEFSSTFLKKFREESFDC</sequence>
<dbReference type="GO" id="GO:0004674">
    <property type="term" value="F:protein serine/threonine kinase activity"/>
    <property type="evidence" value="ECO:0007669"/>
    <property type="project" value="UniProtKB-KW"/>
</dbReference>
<dbReference type="InterPro" id="IPR017441">
    <property type="entry name" value="Protein_kinase_ATP_BS"/>
</dbReference>
<dbReference type="InterPro" id="IPR000719">
    <property type="entry name" value="Prot_kinase_dom"/>
</dbReference>
<dbReference type="SMART" id="SM00220">
    <property type="entry name" value="S_TKc"/>
    <property type="match status" value="1"/>
</dbReference>
<feature type="binding site" evidence="1">
    <location>
        <position position="108"/>
    </location>
    <ligand>
        <name>ATP</name>
        <dbReference type="ChEBI" id="CHEBI:30616"/>
    </ligand>
</feature>
<feature type="domain" description="Protein kinase" evidence="2">
    <location>
        <begin position="80"/>
        <end position="308"/>
    </location>
</feature>
<keyword evidence="3" id="KW-0418">Kinase</keyword>
<dbReference type="PROSITE" id="PS50011">
    <property type="entry name" value="PROTEIN_KINASE_DOM"/>
    <property type="match status" value="1"/>
</dbReference>
<keyword evidence="1" id="KW-0547">Nucleotide-binding</keyword>
<reference evidence="3" key="1">
    <citation type="journal article" date="2019" name="MBio">
        <title>Virus Genomes from Deep Sea Sediments Expand the Ocean Megavirome and Support Independent Origins of Viral Gigantism.</title>
        <authorList>
            <person name="Backstrom D."/>
            <person name="Yutin N."/>
            <person name="Jorgensen S.L."/>
            <person name="Dharamshi J."/>
            <person name="Homa F."/>
            <person name="Zaremba-Niedwiedzka K."/>
            <person name="Spang A."/>
            <person name="Wolf Y.I."/>
            <person name="Koonin E.V."/>
            <person name="Ettema T.J."/>
        </authorList>
    </citation>
    <scope>NUCLEOTIDE SEQUENCE</scope>
</reference>
<dbReference type="GO" id="GO:0005524">
    <property type="term" value="F:ATP binding"/>
    <property type="evidence" value="ECO:0007669"/>
    <property type="project" value="UniProtKB-UniRule"/>
</dbReference>
<proteinExistence type="predicted"/>
<accession>A0A481YVX3</accession>
<dbReference type="Pfam" id="PF00069">
    <property type="entry name" value="Pkinase"/>
    <property type="match status" value="1"/>
</dbReference>
<dbReference type="InterPro" id="IPR011009">
    <property type="entry name" value="Kinase-like_dom_sf"/>
</dbReference>
<dbReference type="Gene3D" id="1.10.510.10">
    <property type="entry name" value="Transferase(Phosphotransferase) domain 1"/>
    <property type="match status" value="1"/>
</dbReference>
<protein>
    <submittedName>
        <fullName evidence="3">Putative serine/threonine protein kinase</fullName>
    </submittedName>
</protein>
<dbReference type="EMBL" id="MK500349">
    <property type="protein sequence ID" value="QBK87332.1"/>
    <property type="molecule type" value="Genomic_DNA"/>
</dbReference>
<evidence type="ECO:0000256" key="1">
    <source>
        <dbReference type="PROSITE-ProRule" id="PRU10141"/>
    </source>
</evidence>
<dbReference type="SUPFAM" id="SSF56112">
    <property type="entry name" value="Protein kinase-like (PK-like)"/>
    <property type="match status" value="1"/>
</dbReference>